<feature type="compositionally biased region" description="Low complexity" evidence="1">
    <location>
        <begin position="36"/>
        <end position="47"/>
    </location>
</feature>
<protein>
    <recommendedName>
        <fullName evidence="2">CFA20 domain-containing protein</fullName>
    </recommendedName>
</protein>
<dbReference type="AlphaFoldDB" id="A0AAV7V1Q0"/>
<keyword evidence="4" id="KW-1185">Reference proteome</keyword>
<accession>A0AAV7V1Q0</accession>
<dbReference type="InterPro" id="IPR040441">
    <property type="entry name" value="CFA20/CFAP20DC"/>
</dbReference>
<comment type="caution">
    <text evidence="3">The sequence shown here is derived from an EMBL/GenBank/DDBJ whole genome shotgun (WGS) entry which is preliminary data.</text>
</comment>
<feature type="region of interest" description="Disordered" evidence="1">
    <location>
        <begin position="1"/>
        <end position="78"/>
    </location>
</feature>
<feature type="compositionally biased region" description="Low complexity" evidence="1">
    <location>
        <begin position="69"/>
        <end position="78"/>
    </location>
</feature>
<gene>
    <name evidence="3" type="ORF">NDU88_004629</name>
</gene>
<feature type="compositionally biased region" description="Basic and acidic residues" evidence="1">
    <location>
        <begin position="7"/>
        <end position="25"/>
    </location>
</feature>
<feature type="domain" description="CFA20" evidence="2">
    <location>
        <begin position="81"/>
        <end position="264"/>
    </location>
</feature>
<proteinExistence type="predicted"/>
<dbReference type="Proteomes" id="UP001066276">
    <property type="component" value="Chromosome 2_2"/>
</dbReference>
<dbReference type="InterPro" id="IPR007714">
    <property type="entry name" value="CFA20_dom"/>
</dbReference>
<dbReference type="PANTHER" id="PTHR12458">
    <property type="entry name" value="ORF PROTEIN"/>
    <property type="match status" value="1"/>
</dbReference>
<name>A0AAV7V1Q0_PLEWA</name>
<sequence>MSMAGDGAREAGVCKHRAAARDSRRIHSNGVGGARRGASAVGGRARGQAIERQHAPRQAHPGSARAKSGAGPRDPPAAAAMFKNTFQSGFLSILYSIGSKPLQIWDKKVRNGHIKRITDNDIQSLVLEVEGTNVSTTYITCPADPKKTLGIKLPFLVMIIKNLKKYFTFEVQVLDDKNVRRRFRASNYQSTTRVKPFICTMPMRLDDGWNQIQFNLSDFTRRAYGTNYIETLRVQIHANCRIRRVYFSDRLYSEDELPAEFKLYLPVQNKAKQ</sequence>
<organism evidence="3 4">
    <name type="scientific">Pleurodeles waltl</name>
    <name type="common">Iberian ribbed newt</name>
    <dbReference type="NCBI Taxonomy" id="8319"/>
    <lineage>
        <taxon>Eukaryota</taxon>
        <taxon>Metazoa</taxon>
        <taxon>Chordata</taxon>
        <taxon>Craniata</taxon>
        <taxon>Vertebrata</taxon>
        <taxon>Euteleostomi</taxon>
        <taxon>Amphibia</taxon>
        <taxon>Batrachia</taxon>
        <taxon>Caudata</taxon>
        <taxon>Salamandroidea</taxon>
        <taxon>Salamandridae</taxon>
        <taxon>Pleurodelinae</taxon>
        <taxon>Pleurodeles</taxon>
    </lineage>
</organism>
<dbReference type="EMBL" id="JANPWB010000004">
    <property type="protein sequence ID" value="KAJ1195348.1"/>
    <property type="molecule type" value="Genomic_DNA"/>
</dbReference>
<evidence type="ECO:0000313" key="3">
    <source>
        <dbReference type="EMBL" id="KAJ1195348.1"/>
    </source>
</evidence>
<reference evidence="3" key="1">
    <citation type="journal article" date="2022" name="bioRxiv">
        <title>Sequencing and chromosome-scale assembly of the giantPleurodeles waltlgenome.</title>
        <authorList>
            <person name="Brown T."/>
            <person name="Elewa A."/>
            <person name="Iarovenko S."/>
            <person name="Subramanian E."/>
            <person name="Araus A.J."/>
            <person name="Petzold A."/>
            <person name="Susuki M."/>
            <person name="Suzuki K.-i.T."/>
            <person name="Hayashi T."/>
            <person name="Toyoda A."/>
            <person name="Oliveira C."/>
            <person name="Osipova E."/>
            <person name="Leigh N.D."/>
            <person name="Simon A."/>
            <person name="Yun M.H."/>
        </authorList>
    </citation>
    <scope>NUCLEOTIDE SEQUENCE</scope>
    <source>
        <strain evidence="3">20211129_DDA</strain>
        <tissue evidence="3">Liver</tissue>
    </source>
</reference>
<evidence type="ECO:0000259" key="2">
    <source>
        <dbReference type="Pfam" id="PF05018"/>
    </source>
</evidence>
<evidence type="ECO:0000256" key="1">
    <source>
        <dbReference type="SAM" id="MobiDB-lite"/>
    </source>
</evidence>
<evidence type="ECO:0000313" key="4">
    <source>
        <dbReference type="Proteomes" id="UP001066276"/>
    </source>
</evidence>
<dbReference type="Pfam" id="PF05018">
    <property type="entry name" value="CFA20_dom"/>
    <property type="match status" value="1"/>
</dbReference>